<dbReference type="Proteomes" id="UP000268033">
    <property type="component" value="Unassembled WGS sequence"/>
</dbReference>
<accession>A0A3N1P497</accession>
<sequence>MTQSEFETVLANGFRPPLEIVATEMVIFLLRVRIGDELLWVKNAKGELLRFSASQEACRWLWDRGVTEATLVTEGYWDAEVGGGSDPGIRHQLYFH</sequence>
<protein>
    <submittedName>
        <fullName evidence="1">Uncharacterized protein</fullName>
    </submittedName>
</protein>
<proteinExistence type="predicted"/>
<comment type="caution">
    <text evidence="1">The sequence shown here is derived from an EMBL/GenBank/DDBJ whole genome shotgun (WGS) entry which is preliminary data.</text>
</comment>
<evidence type="ECO:0000313" key="1">
    <source>
        <dbReference type="EMBL" id="ROQ22458.1"/>
    </source>
</evidence>
<organism evidence="1 2">
    <name type="scientific">Gallaecimonas pentaromativorans</name>
    <dbReference type="NCBI Taxonomy" id="584787"/>
    <lineage>
        <taxon>Bacteria</taxon>
        <taxon>Pseudomonadati</taxon>
        <taxon>Pseudomonadota</taxon>
        <taxon>Gammaproteobacteria</taxon>
        <taxon>Enterobacterales</taxon>
        <taxon>Gallaecimonadaceae</taxon>
        <taxon>Gallaecimonas</taxon>
    </lineage>
</organism>
<gene>
    <name evidence="1" type="ORF">EDC28_110101</name>
</gene>
<keyword evidence="2" id="KW-1185">Reference proteome</keyword>
<dbReference type="EMBL" id="RJUL01000010">
    <property type="protein sequence ID" value="ROQ22458.1"/>
    <property type="molecule type" value="Genomic_DNA"/>
</dbReference>
<name>A0A3N1P497_9GAMM</name>
<dbReference type="STRING" id="584787.GCA_001247655_01008"/>
<dbReference type="RefSeq" id="WP_123422382.1">
    <property type="nucleotide sequence ID" value="NZ_RJUL01000010.1"/>
</dbReference>
<evidence type="ECO:0000313" key="2">
    <source>
        <dbReference type="Proteomes" id="UP000268033"/>
    </source>
</evidence>
<dbReference type="AlphaFoldDB" id="A0A3N1P497"/>
<reference evidence="1 2" key="1">
    <citation type="submission" date="2018-11" db="EMBL/GenBank/DDBJ databases">
        <title>Genomic Encyclopedia of Type Strains, Phase IV (KMG-IV): sequencing the most valuable type-strain genomes for metagenomic binning, comparative biology and taxonomic classification.</title>
        <authorList>
            <person name="Goeker M."/>
        </authorList>
    </citation>
    <scope>NUCLEOTIDE SEQUENCE [LARGE SCALE GENOMIC DNA]</scope>
    <source>
        <strain evidence="1 2">DSM 21945</strain>
    </source>
</reference>